<evidence type="ECO:0000256" key="4">
    <source>
        <dbReference type="ARBA" id="ARBA00023136"/>
    </source>
</evidence>
<dbReference type="InterPro" id="IPR007568">
    <property type="entry name" value="RTA1"/>
</dbReference>
<keyword evidence="4 5" id="KW-0472">Membrane</keyword>
<reference evidence="6 7" key="1">
    <citation type="submission" date="2016-03" db="EMBL/GenBank/DDBJ databases">
        <authorList>
            <person name="Ploux O."/>
        </authorList>
    </citation>
    <scope>NUCLEOTIDE SEQUENCE [LARGE SCALE GENOMIC DNA]</scope>
    <source>
        <strain evidence="6 7">UAMH 11012</strain>
    </source>
</reference>
<name>A0A1L7WF06_9HELO</name>
<evidence type="ECO:0000313" key="6">
    <source>
        <dbReference type="EMBL" id="CZR51362.1"/>
    </source>
</evidence>
<evidence type="ECO:0000256" key="1">
    <source>
        <dbReference type="ARBA" id="ARBA00004141"/>
    </source>
</evidence>
<dbReference type="OrthoDB" id="3358017at2759"/>
<evidence type="ECO:0000256" key="2">
    <source>
        <dbReference type="ARBA" id="ARBA00022692"/>
    </source>
</evidence>
<feature type="transmembrane region" description="Helical" evidence="5">
    <location>
        <begin position="104"/>
        <end position="129"/>
    </location>
</feature>
<dbReference type="PANTHER" id="PTHR31465:SF17">
    <property type="entry name" value="DOMAIN PROTEIN, PUTATIVE (AFU_ORTHOLOGUE AFUA_5G09900)-RELATED"/>
    <property type="match status" value="1"/>
</dbReference>
<dbReference type="GO" id="GO:0016020">
    <property type="term" value="C:membrane"/>
    <property type="evidence" value="ECO:0007669"/>
    <property type="project" value="UniProtKB-SubCell"/>
</dbReference>
<comment type="subcellular location">
    <subcellularLocation>
        <location evidence="1">Membrane</location>
        <topology evidence="1">Multi-pass membrane protein</topology>
    </subcellularLocation>
</comment>
<feature type="transmembrane region" description="Helical" evidence="5">
    <location>
        <begin position="53"/>
        <end position="73"/>
    </location>
</feature>
<evidence type="ECO:0000313" key="7">
    <source>
        <dbReference type="Proteomes" id="UP000184330"/>
    </source>
</evidence>
<keyword evidence="3 5" id="KW-1133">Transmembrane helix</keyword>
<sequence length="172" mass="18764">MLNSTLNSTNTPGEATFNLYGYEPAKTPAYAYLALFALVAAVHFIMMFPLRAAFFIPLIIGCSGTISFHTNLLSSSKQSPSNKHQAEAGAYYLRVWSSEDTHKILPFVLSSLLILAAPPLLAATIYMTFGRLIRCLHGEACSLLSPKWQTTIFVLGDLFCLCSQLAGSYKTG</sequence>
<dbReference type="Pfam" id="PF04479">
    <property type="entry name" value="RTA1"/>
    <property type="match status" value="1"/>
</dbReference>
<proteinExistence type="predicted"/>
<keyword evidence="7" id="KW-1185">Reference proteome</keyword>
<dbReference type="EMBL" id="FJOG01000001">
    <property type="protein sequence ID" value="CZR51362.1"/>
    <property type="molecule type" value="Genomic_DNA"/>
</dbReference>
<dbReference type="AlphaFoldDB" id="A0A1L7WF06"/>
<dbReference type="Proteomes" id="UP000184330">
    <property type="component" value="Unassembled WGS sequence"/>
</dbReference>
<evidence type="ECO:0000256" key="5">
    <source>
        <dbReference type="SAM" id="Phobius"/>
    </source>
</evidence>
<protein>
    <submittedName>
        <fullName evidence="6">Uncharacterized protein</fullName>
    </submittedName>
</protein>
<accession>A0A1L7WF06</accession>
<organism evidence="6 7">
    <name type="scientific">Phialocephala subalpina</name>
    <dbReference type="NCBI Taxonomy" id="576137"/>
    <lineage>
        <taxon>Eukaryota</taxon>
        <taxon>Fungi</taxon>
        <taxon>Dikarya</taxon>
        <taxon>Ascomycota</taxon>
        <taxon>Pezizomycotina</taxon>
        <taxon>Leotiomycetes</taxon>
        <taxon>Helotiales</taxon>
        <taxon>Mollisiaceae</taxon>
        <taxon>Phialocephala</taxon>
        <taxon>Phialocephala fortinii species complex</taxon>
    </lineage>
</organism>
<keyword evidence="2 5" id="KW-0812">Transmembrane</keyword>
<gene>
    <name evidence="6" type="ORF">PAC_01237</name>
</gene>
<evidence type="ECO:0000256" key="3">
    <source>
        <dbReference type="ARBA" id="ARBA00022989"/>
    </source>
</evidence>
<dbReference type="PANTHER" id="PTHR31465">
    <property type="entry name" value="PROTEIN RTA1-RELATED"/>
    <property type="match status" value="1"/>
</dbReference>
<feature type="transmembrane region" description="Helical" evidence="5">
    <location>
        <begin position="29"/>
        <end position="46"/>
    </location>
</feature>